<keyword evidence="2" id="KW-1185">Reference proteome</keyword>
<dbReference type="InterPro" id="IPR029058">
    <property type="entry name" value="AB_hydrolase_fold"/>
</dbReference>
<dbReference type="PANTHER" id="PTHR46398">
    <property type="entry name" value="ALPHA/BETA-HYDROLASES SUPERFAMILY PROTEIN"/>
    <property type="match status" value="1"/>
</dbReference>
<reference evidence="1" key="1">
    <citation type="journal article" date="2018" name="DNA Res.">
        <title>Multiple hybrid de novo genome assembly of finger millet, an orphan allotetraploid crop.</title>
        <authorList>
            <person name="Hatakeyama M."/>
            <person name="Aluri S."/>
            <person name="Balachadran M.T."/>
            <person name="Sivarajan S.R."/>
            <person name="Patrignani A."/>
            <person name="Gruter S."/>
            <person name="Poveda L."/>
            <person name="Shimizu-Inatsugi R."/>
            <person name="Baeten J."/>
            <person name="Francoijs K.J."/>
            <person name="Nataraja K.N."/>
            <person name="Reddy Y.A.N."/>
            <person name="Phadnis S."/>
            <person name="Ravikumar R.L."/>
            <person name="Schlapbach R."/>
            <person name="Sreeman S.M."/>
            <person name="Shimizu K.K."/>
        </authorList>
    </citation>
    <scope>NUCLEOTIDE SEQUENCE</scope>
</reference>
<evidence type="ECO:0000313" key="1">
    <source>
        <dbReference type="EMBL" id="GJN32309.1"/>
    </source>
</evidence>
<protein>
    <recommendedName>
        <fullName evidence="3">Glutamine amidotransferase type-2 domain-containing protein</fullName>
    </recommendedName>
</protein>
<dbReference type="PANTHER" id="PTHR46398:SF4">
    <property type="entry name" value="ALPHA_BETA-HYDROLASES SUPERFAMILY PROTEIN"/>
    <property type="match status" value="1"/>
</dbReference>
<organism evidence="1 2">
    <name type="scientific">Eleusine coracana subsp. coracana</name>
    <dbReference type="NCBI Taxonomy" id="191504"/>
    <lineage>
        <taxon>Eukaryota</taxon>
        <taxon>Viridiplantae</taxon>
        <taxon>Streptophyta</taxon>
        <taxon>Embryophyta</taxon>
        <taxon>Tracheophyta</taxon>
        <taxon>Spermatophyta</taxon>
        <taxon>Magnoliopsida</taxon>
        <taxon>Liliopsida</taxon>
        <taxon>Poales</taxon>
        <taxon>Poaceae</taxon>
        <taxon>PACMAD clade</taxon>
        <taxon>Chloridoideae</taxon>
        <taxon>Cynodonteae</taxon>
        <taxon>Eleusininae</taxon>
        <taxon>Eleusine</taxon>
    </lineage>
</organism>
<sequence length="271" mass="31188">MCRLILSVYEDDLENPQWAPAGGYGMNPRWVVHRKTYEDTHGHAPTYLLYVDHQHSDVVVAVRGMNMAKESDYALLLDNKLGQRRFDGGYVHNGLLKAAEWVFDVECDVLRDLLERNPVHNRERLGGIDRKRIRCFAMAPARCMSLNLAVRYADIINAVVLQDDFLPRTDIPLEDIFKSLFWCLIDTCIPESAMLRDPRRLYAPGRLYHIVERKPFRCGRYPPVVRTAVPVDGRFEHVILSCNATSDHAIIWIEREGQRALDVSLINITCL</sequence>
<dbReference type="EMBL" id="BQKI01000084">
    <property type="protein sequence ID" value="GJN32309.1"/>
    <property type="molecule type" value="Genomic_DNA"/>
</dbReference>
<comment type="caution">
    <text evidence="1">The sequence shown here is derived from an EMBL/GenBank/DDBJ whole genome shotgun (WGS) entry which is preliminary data.</text>
</comment>
<accession>A0AAV5F9H1</accession>
<name>A0AAV5F9H1_ELECO</name>
<proteinExistence type="predicted"/>
<reference evidence="1" key="2">
    <citation type="submission" date="2021-12" db="EMBL/GenBank/DDBJ databases">
        <title>Resequencing data analysis of finger millet.</title>
        <authorList>
            <person name="Hatakeyama M."/>
            <person name="Aluri S."/>
            <person name="Balachadran M.T."/>
            <person name="Sivarajan S.R."/>
            <person name="Poveda L."/>
            <person name="Shimizu-Inatsugi R."/>
            <person name="Schlapbach R."/>
            <person name="Sreeman S.M."/>
            <person name="Shimizu K.K."/>
        </authorList>
    </citation>
    <scope>NUCLEOTIDE SEQUENCE</scope>
</reference>
<dbReference type="Proteomes" id="UP001054889">
    <property type="component" value="Unassembled WGS sequence"/>
</dbReference>
<dbReference type="AlphaFoldDB" id="A0AAV5F9H1"/>
<evidence type="ECO:0000313" key="2">
    <source>
        <dbReference type="Proteomes" id="UP001054889"/>
    </source>
</evidence>
<dbReference type="Gene3D" id="3.40.50.1820">
    <property type="entry name" value="alpha/beta hydrolase"/>
    <property type="match status" value="1"/>
</dbReference>
<dbReference type="SUPFAM" id="SSF53474">
    <property type="entry name" value="alpha/beta-Hydrolases"/>
    <property type="match status" value="1"/>
</dbReference>
<gene>
    <name evidence="1" type="primary">gb20807</name>
    <name evidence="1" type="ORF">PR202_gb20807</name>
</gene>
<evidence type="ECO:0008006" key="3">
    <source>
        <dbReference type="Google" id="ProtNLM"/>
    </source>
</evidence>